<dbReference type="PANTHER" id="PTHR33602:SF1">
    <property type="entry name" value="REGULATORY PROTEIN RECX FAMILY PROTEIN"/>
    <property type="match status" value="1"/>
</dbReference>
<keyword evidence="10" id="KW-1185">Reference proteome</keyword>
<proteinExistence type="inferred from homology"/>
<comment type="similarity">
    <text evidence="2 5">Belongs to the RecX family.</text>
</comment>
<feature type="domain" description="RecX third three-helical" evidence="8">
    <location>
        <begin position="155"/>
        <end position="201"/>
    </location>
</feature>
<gene>
    <name evidence="5" type="primary">recX</name>
    <name evidence="9" type="ORF">NUH29_07120</name>
</gene>
<comment type="caution">
    <text evidence="9">The sequence shown here is derived from an EMBL/GenBank/DDBJ whole genome shotgun (WGS) entry which is preliminary data.</text>
</comment>
<dbReference type="HAMAP" id="MF_01114">
    <property type="entry name" value="RecX"/>
    <property type="match status" value="1"/>
</dbReference>
<accession>A0ABT1ZF28</accession>
<dbReference type="EMBL" id="JANTHX010000005">
    <property type="protein sequence ID" value="MCS0499320.1"/>
    <property type="molecule type" value="Genomic_DNA"/>
</dbReference>
<dbReference type="InterPro" id="IPR036388">
    <property type="entry name" value="WH-like_DNA-bd_sf"/>
</dbReference>
<evidence type="ECO:0000256" key="4">
    <source>
        <dbReference type="ARBA" id="ARBA00022490"/>
    </source>
</evidence>
<dbReference type="Pfam" id="PF02631">
    <property type="entry name" value="RecX_HTH2"/>
    <property type="match status" value="1"/>
</dbReference>
<reference evidence="9 10" key="1">
    <citation type="submission" date="2022-08" db="EMBL/GenBank/DDBJ databases">
        <authorList>
            <person name="Li F."/>
        </authorList>
    </citation>
    <scope>NUCLEOTIDE SEQUENCE [LARGE SCALE GENOMIC DNA]</scope>
    <source>
        <strain evidence="9 10">10F1B-8-1</strain>
    </source>
</reference>
<dbReference type="PANTHER" id="PTHR33602">
    <property type="entry name" value="REGULATORY PROTEIN RECX FAMILY PROTEIN"/>
    <property type="match status" value="1"/>
</dbReference>
<comment type="subcellular location">
    <subcellularLocation>
        <location evidence="1 5">Cytoplasm</location>
    </subcellularLocation>
</comment>
<feature type="region of interest" description="Disordered" evidence="6">
    <location>
        <begin position="20"/>
        <end position="41"/>
    </location>
</feature>
<comment type="function">
    <text evidence="5">Modulates RecA activity.</text>
</comment>
<sequence>MDETDGRLAPVSYLFGAAPSVSSASRHDLDSGAEPEWNDEWGSDVDGSCAELVDAGALPDAERISMKALGRRALSRRELERVLRDGGVDEQVISHECDRLARVGLIDDAALAQNLVATLQERKALGRTAIAAELTRRLLAPAAIEYALELVDTGDELARARELARKRATQLSGLDRDAAVRRLSGFLARRGYSGSTVRAAVDDALSTRPAAGGVRFR</sequence>
<dbReference type="InterPro" id="IPR003783">
    <property type="entry name" value="Regulatory_RecX"/>
</dbReference>
<evidence type="ECO:0000256" key="2">
    <source>
        <dbReference type="ARBA" id="ARBA00009695"/>
    </source>
</evidence>
<evidence type="ECO:0000256" key="5">
    <source>
        <dbReference type="HAMAP-Rule" id="MF_01114"/>
    </source>
</evidence>
<feature type="domain" description="RecX second three-helical" evidence="7">
    <location>
        <begin position="107"/>
        <end position="148"/>
    </location>
</feature>
<evidence type="ECO:0000256" key="1">
    <source>
        <dbReference type="ARBA" id="ARBA00004496"/>
    </source>
</evidence>
<evidence type="ECO:0000313" key="10">
    <source>
        <dbReference type="Proteomes" id="UP001205337"/>
    </source>
</evidence>
<evidence type="ECO:0000256" key="3">
    <source>
        <dbReference type="ARBA" id="ARBA00018111"/>
    </source>
</evidence>
<dbReference type="Pfam" id="PF21981">
    <property type="entry name" value="RecX_HTH3"/>
    <property type="match status" value="1"/>
</dbReference>
<feature type="compositionally biased region" description="Acidic residues" evidence="6">
    <location>
        <begin position="31"/>
        <end position="41"/>
    </location>
</feature>
<dbReference type="InterPro" id="IPR053924">
    <property type="entry name" value="RecX_HTH_2nd"/>
</dbReference>
<evidence type="ECO:0000259" key="8">
    <source>
        <dbReference type="Pfam" id="PF21981"/>
    </source>
</evidence>
<dbReference type="RefSeq" id="WP_258798337.1">
    <property type="nucleotide sequence ID" value="NZ_JANTHX010000005.1"/>
</dbReference>
<dbReference type="InterPro" id="IPR053925">
    <property type="entry name" value="RecX_HTH_3rd"/>
</dbReference>
<organism evidence="9 10">
    <name type="scientific">Protaetiibacter mangrovi</name>
    <dbReference type="NCBI Taxonomy" id="2970926"/>
    <lineage>
        <taxon>Bacteria</taxon>
        <taxon>Bacillati</taxon>
        <taxon>Actinomycetota</taxon>
        <taxon>Actinomycetes</taxon>
        <taxon>Micrococcales</taxon>
        <taxon>Microbacteriaceae</taxon>
        <taxon>Protaetiibacter</taxon>
    </lineage>
</organism>
<dbReference type="Proteomes" id="UP001205337">
    <property type="component" value="Unassembled WGS sequence"/>
</dbReference>
<evidence type="ECO:0000256" key="6">
    <source>
        <dbReference type="SAM" id="MobiDB-lite"/>
    </source>
</evidence>
<protein>
    <recommendedName>
        <fullName evidence="3 5">Regulatory protein RecX</fullName>
    </recommendedName>
</protein>
<keyword evidence="4 5" id="KW-0963">Cytoplasm</keyword>
<name>A0ABT1ZF28_9MICO</name>
<dbReference type="Gene3D" id="1.10.10.10">
    <property type="entry name" value="Winged helix-like DNA-binding domain superfamily/Winged helix DNA-binding domain"/>
    <property type="match status" value="1"/>
</dbReference>
<evidence type="ECO:0000313" key="9">
    <source>
        <dbReference type="EMBL" id="MCS0499320.1"/>
    </source>
</evidence>
<evidence type="ECO:0000259" key="7">
    <source>
        <dbReference type="Pfam" id="PF02631"/>
    </source>
</evidence>